<dbReference type="InterPro" id="IPR003594">
    <property type="entry name" value="HATPase_dom"/>
</dbReference>
<feature type="transmembrane region" description="Helical" evidence="4">
    <location>
        <begin position="48"/>
        <end position="69"/>
    </location>
</feature>
<dbReference type="InterPro" id="IPR036890">
    <property type="entry name" value="HATPase_C_sf"/>
</dbReference>
<dbReference type="SMART" id="SM00388">
    <property type="entry name" value="HisKA"/>
    <property type="match status" value="1"/>
</dbReference>
<dbReference type="Gene3D" id="1.10.287.130">
    <property type="match status" value="1"/>
</dbReference>
<dbReference type="InterPro" id="IPR004358">
    <property type="entry name" value="Sig_transdc_His_kin-like_C"/>
</dbReference>
<dbReference type="SUPFAM" id="SSF55874">
    <property type="entry name" value="ATPase domain of HSP90 chaperone/DNA topoisomerase II/histidine kinase"/>
    <property type="match status" value="1"/>
</dbReference>
<evidence type="ECO:0000256" key="1">
    <source>
        <dbReference type="ARBA" id="ARBA00000085"/>
    </source>
</evidence>
<dbReference type="SUPFAM" id="SSF47384">
    <property type="entry name" value="Homodimeric domain of signal transducing histidine kinase"/>
    <property type="match status" value="1"/>
</dbReference>
<dbReference type="Pfam" id="PF02518">
    <property type="entry name" value="HATPase_c"/>
    <property type="match status" value="1"/>
</dbReference>
<keyword evidence="4" id="KW-0472">Membrane</keyword>
<comment type="caution">
    <text evidence="6">The sequence shown here is derived from an EMBL/GenBank/DDBJ whole genome shotgun (WGS) entry which is preliminary data.</text>
</comment>
<evidence type="ECO:0000256" key="2">
    <source>
        <dbReference type="ARBA" id="ARBA00012438"/>
    </source>
</evidence>
<feature type="transmembrane region" description="Helical" evidence="4">
    <location>
        <begin position="81"/>
        <end position="99"/>
    </location>
</feature>
<keyword evidence="3" id="KW-0597">Phosphoprotein</keyword>
<keyword evidence="6" id="KW-0808">Transferase</keyword>
<dbReference type="EC" id="2.7.13.3" evidence="2"/>
<keyword evidence="4" id="KW-1133">Transmembrane helix</keyword>
<dbReference type="Proteomes" id="UP001168552">
    <property type="component" value="Unassembled WGS sequence"/>
</dbReference>
<evidence type="ECO:0000259" key="5">
    <source>
        <dbReference type="PROSITE" id="PS50109"/>
    </source>
</evidence>
<dbReference type="InterPro" id="IPR036097">
    <property type="entry name" value="HisK_dim/P_sf"/>
</dbReference>
<organism evidence="6 7">
    <name type="scientific">Shiella aurantiaca</name>
    <dbReference type="NCBI Taxonomy" id="3058365"/>
    <lineage>
        <taxon>Bacteria</taxon>
        <taxon>Pseudomonadati</taxon>
        <taxon>Bacteroidota</taxon>
        <taxon>Cytophagia</taxon>
        <taxon>Cytophagales</taxon>
        <taxon>Shiellaceae</taxon>
        <taxon>Shiella</taxon>
    </lineage>
</organism>
<dbReference type="SMART" id="SM00387">
    <property type="entry name" value="HATPase_c"/>
    <property type="match status" value="1"/>
</dbReference>
<dbReference type="EMBL" id="JAUHJS010000006">
    <property type="protein sequence ID" value="MDN4166373.1"/>
    <property type="molecule type" value="Genomic_DNA"/>
</dbReference>
<evidence type="ECO:0000256" key="4">
    <source>
        <dbReference type="SAM" id="Phobius"/>
    </source>
</evidence>
<dbReference type="PANTHER" id="PTHR43547:SF2">
    <property type="entry name" value="HYBRID SIGNAL TRANSDUCTION HISTIDINE KINASE C"/>
    <property type="match status" value="1"/>
</dbReference>
<name>A0ABT8F7K0_9BACT</name>
<feature type="transmembrane region" description="Helical" evidence="4">
    <location>
        <begin position="105"/>
        <end position="122"/>
    </location>
</feature>
<dbReference type="GO" id="GO:0016301">
    <property type="term" value="F:kinase activity"/>
    <property type="evidence" value="ECO:0007669"/>
    <property type="project" value="UniProtKB-KW"/>
</dbReference>
<feature type="domain" description="Histidine kinase" evidence="5">
    <location>
        <begin position="227"/>
        <end position="442"/>
    </location>
</feature>
<keyword evidence="6" id="KW-0418">Kinase</keyword>
<dbReference type="InterPro" id="IPR003661">
    <property type="entry name" value="HisK_dim/P_dom"/>
</dbReference>
<evidence type="ECO:0000313" key="7">
    <source>
        <dbReference type="Proteomes" id="UP001168552"/>
    </source>
</evidence>
<proteinExistence type="predicted"/>
<feature type="transmembrane region" description="Helical" evidence="4">
    <location>
        <begin position="129"/>
        <end position="147"/>
    </location>
</feature>
<evidence type="ECO:0000313" key="6">
    <source>
        <dbReference type="EMBL" id="MDN4166373.1"/>
    </source>
</evidence>
<dbReference type="InterPro" id="IPR005467">
    <property type="entry name" value="His_kinase_dom"/>
</dbReference>
<dbReference type="Pfam" id="PF00512">
    <property type="entry name" value="HisKA"/>
    <property type="match status" value="1"/>
</dbReference>
<feature type="transmembrane region" description="Helical" evidence="4">
    <location>
        <begin position="159"/>
        <end position="183"/>
    </location>
</feature>
<reference evidence="6" key="1">
    <citation type="submission" date="2023-06" db="EMBL/GenBank/DDBJ databases">
        <title>Cytophagales bacterium Strain LB-30, isolated from soil.</title>
        <authorList>
            <person name="Liu B."/>
        </authorList>
    </citation>
    <scope>NUCLEOTIDE SEQUENCE</scope>
    <source>
        <strain evidence="6">LB-30</strain>
    </source>
</reference>
<comment type="catalytic activity">
    <reaction evidence="1">
        <text>ATP + protein L-histidine = ADP + protein N-phospho-L-histidine.</text>
        <dbReference type="EC" id="2.7.13.3"/>
    </reaction>
</comment>
<dbReference type="PANTHER" id="PTHR43547">
    <property type="entry name" value="TWO-COMPONENT HISTIDINE KINASE"/>
    <property type="match status" value="1"/>
</dbReference>
<dbReference type="Gene3D" id="3.30.565.10">
    <property type="entry name" value="Histidine kinase-like ATPase, C-terminal domain"/>
    <property type="match status" value="1"/>
</dbReference>
<sequence>MRTLLRWLNFANNHSNPGLDRKVLFELVCFLAFLSSLLATIINGVGNVGMAAVITTATMAVLYLLLLLYSRSIYTLPTTSLYAFLVISYPFLIMLWFFNAGLSGPISHIMISFLLSVLIIFPKQQHLPLVIINTLVLLGVIGLEYYNPDWVTGYPSRSVQFLDFMLTLSFVAVFMGALIRALLTNYDHEKQSAMQLTAAVIKESEEVNRQNENLQQINQLKDKLFATISHDLRSPINSLKGTLTLLQSGTLSQEEIVKLSSSISERLYHTSNLMENLLSWANTQLKSQNISPQEVNVLQVAKECAQLFEHQIDQKELTLQLNIDDTHFAYADKEMFQSVIRNLLSNSLKFSYPKGIVRIESLQNGKSVTISISDTGKGMSKDQVSKLFGKQHFSTEGTQQEKGVGLGLMLTREFVQRNHGSIQVESQEEQGSTFIITLPTKPYA</sequence>
<keyword evidence="4" id="KW-0812">Transmembrane</keyword>
<evidence type="ECO:0000256" key="3">
    <source>
        <dbReference type="ARBA" id="ARBA00022553"/>
    </source>
</evidence>
<dbReference type="PRINTS" id="PR00344">
    <property type="entry name" value="BCTRLSENSOR"/>
</dbReference>
<feature type="transmembrane region" description="Helical" evidence="4">
    <location>
        <begin position="23"/>
        <end position="42"/>
    </location>
</feature>
<protein>
    <recommendedName>
        <fullName evidence="2">histidine kinase</fullName>
        <ecNumber evidence="2">2.7.13.3</ecNumber>
    </recommendedName>
</protein>
<accession>A0ABT8F7K0</accession>
<keyword evidence="7" id="KW-1185">Reference proteome</keyword>
<dbReference type="CDD" id="cd00082">
    <property type="entry name" value="HisKA"/>
    <property type="match status" value="1"/>
</dbReference>
<gene>
    <name evidence="6" type="ORF">QWY31_12755</name>
</gene>
<dbReference type="PROSITE" id="PS50109">
    <property type="entry name" value="HIS_KIN"/>
    <property type="match status" value="1"/>
</dbReference>